<proteinExistence type="predicted"/>
<dbReference type="Proteomes" id="UP000095746">
    <property type="component" value="Unassembled WGS sequence"/>
</dbReference>
<gene>
    <name evidence="2" type="ORF">ERS852411_03256</name>
</gene>
<dbReference type="EMBL" id="CYZT01000388">
    <property type="protein sequence ID" value="CUP52891.1"/>
    <property type="molecule type" value="Genomic_DNA"/>
</dbReference>
<feature type="compositionally biased region" description="Low complexity" evidence="1">
    <location>
        <begin position="1"/>
        <end position="22"/>
    </location>
</feature>
<organism evidence="2 3">
    <name type="scientific">Flavonifractor plautii</name>
    <name type="common">Fusobacterium plautii</name>
    <dbReference type="NCBI Taxonomy" id="292800"/>
    <lineage>
        <taxon>Bacteria</taxon>
        <taxon>Bacillati</taxon>
        <taxon>Bacillota</taxon>
        <taxon>Clostridia</taxon>
        <taxon>Eubacteriales</taxon>
        <taxon>Oscillospiraceae</taxon>
        <taxon>Flavonifractor</taxon>
    </lineage>
</organism>
<protein>
    <submittedName>
        <fullName evidence="2">Uncharacterized protein</fullName>
    </submittedName>
</protein>
<dbReference type="AlphaFoldDB" id="A0A174P0B4"/>
<evidence type="ECO:0000256" key="1">
    <source>
        <dbReference type="SAM" id="MobiDB-lite"/>
    </source>
</evidence>
<feature type="region of interest" description="Disordered" evidence="1">
    <location>
        <begin position="1"/>
        <end position="26"/>
    </location>
</feature>
<reference evidence="2 3" key="1">
    <citation type="submission" date="2015-09" db="EMBL/GenBank/DDBJ databases">
        <authorList>
            <consortium name="Pathogen Informatics"/>
        </authorList>
    </citation>
    <scope>NUCLEOTIDE SEQUENCE [LARGE SCALE GENOMIC DNA]</scope>
    <source>
        <strain evidence="2 3">2789STDY5608854</strain>
    </source>
</reference>
<evidence type="ECO:0000313" key="3">
    <source>
        <dbReference type="Proteomes" id="UP000095746"/>
    </source>
</evidence>
<name>A0A174P0B4_FLAPL</name>
<accession>A0A174P0B4</accession>
<sequence length="47" mass="4806">MSTGSRAGGRASASAPRPSPAAVRLRPVTATTLPAWASSTVWNLDPE</sequence>
<evidence type="ECO:0000313" key="2">
    <source>
        <dbReference type="EMBL" id="CUP52891.1"/>
    </source>
</evidence>